<dbReference type="RefSeq" id="XP_031861206.2">
    <property type="nucleotide sequence ID" value="XM_032004341.2"/>
</dbReference>
<keyword evidence="3" id="KW-1185">Reference proteome</keyword>
<sequence>MKRSSSSIDSDIDIKPSPPSSPHSFSVAEDKKPDIPTTPSSKKSKSSPKAKTSPSGSSIGGMWTPEKREKFMDRIISIGLRNANMEELCIEFGMTKLQIRNATQVGRKGNFRDKACKAVKGEGQ</sequence>
<gene>
    <name evidence="2" type="ORF">CI109_102506</name>
</gene>
<dbReference type="Proteomes" id="UP000322225">
    <property type="component" value="Chromosome 4"/>
</dbReference>
<dbReference type="EMBL" id="CP144054">
    <property type="protein sequence ID" value="WWD18059.1"/>
    <property type="molecule type" value="Genomic_DNA"/>
</dbReference>
<reference evidence="2" key="2">
    <citation type="submission" date="2024-01" db="EMBL/GenBank/DDBJ databases">
        <title>Comparative genomics of Cryptococcus and Kwoniella reveals pathogenesis evolution and contrasting modes of karyotype evolution via chromosome fusion or intercentromeric recombination.</title>
        <authorList>
            <person name="Coelho M.A."/>
            <person name="David-Palma M."/>
            <person name="Shea T."/>
            <person name="Bowers K."/>
            <person name="McGinley-Smith S."/>
            <person name="Mohammad A.W."/>
            <person name="Gnirke A."/>
            <person name="Yurkov A.M."/>
            <person name="Nowrousian M."/>
            <person name="Sun S."/>
            <person name="Cuomo C.A."/>
            <person name="Heitman J."/>
        </authorList>
    </citation>
    <scope>NUCLEOTIDE SEQUENCE</scope>
    <source>
        <strain evidence="2">CBS 12478</strain>
    </source>
</reference>
<evidence type="ECO:0000313" key="3">
    <source>
        <dbReference type="Proteomes" id="UP000322225"/>
    </source>
</evidence>
<name>A0AAJ8LJ49_9TREE</name>
<reference evidence="2" key="1">
    <citation type="submission" date="2017-08" db="EMBL/GenBank/DDBJ databases">
        <authorList>
            <person name="Cuomo C."/>
            <person name="Billmyre B."/>
            <person name="Heitman J."/>
        </authorList>
    </citation>
    <scope>NUCLEOTIDE SEQUENCE</scope>
    <source>
        <strain evidence="2">CBS 12478</strain>
    </source>
</reference>
<protein>
    <submittedName>
        <fullName evidence="2">Uncharacterized protein</fullName>
    </submittedName>
</protein>
<proteinExistence type="predicted"/>
<organism evidence="2 3">
    <name type="scientific">Kwoniella shandongensis</name>
    <dbReference type="NCBI Taxonomy" id="1734106"/>
    <lineage>
        <taxon>Eukaryota</taxon>
        <taxon>Fungi</taxon>
        <taxon>Dikarya</taxon>
        <taxon>Basidiomycota</taxon>
        <taxon>Agaricomycotina</taxon>
        <taxon>Tremellomycetes</taxon>
        <taxon>Tremellales</taxon>
        <taxon>Cryptococcaceae</taxon>
        <taxon>Kwoniella</taxon>
    </lineage>
</organism>
<dbReference type="AlphaFoldDB" id="A0AAJ8LJ49"/>
<evidence type="ECO:0000313" key="2">
    <source>
        <dbReference type="EMBL" id="WWD18059.1"/>
    </source>
</evidence>
<evidence type="ECO:0000256" key="1">
    <source>
        <dbReference type="SAM" id="MobiDB-lite"/>
    </source>
</evidence>
<accession>A0AAJ8LJ49</accession>
<feature type="region of interest" description="Disordered" evidence="1">
    <location>
        <begin position="1"/>
        <end position="68"/>
    </location>
</feature>
<dbReference type="KEGG" id="ksn:43588474"/>
<dbReference type="GeneID" id="43588474"/>